<dbReference type="InterPro" id="IPR005637">
    <property type="entry name" value="TAP_C_dom"/>
</dbReference>
<keyword evidence="5" id="KW-0677">Repeat</keyword>
<evidence type="ECO:0000256" key="4">
    <source>
        <dbReference type="ARBA" id="ARBA00022614"/>
    </source>
</evidence>
<dbReference type="PANTHER" id="PTHR10662:SF22">
    <property type="entry name" value="NUCLEAR RNA EXPORT FACTOR 1"/>
    <property type="match status" value="1"/>
</dbReference>
<evidence type="ECO:0000256" key="6">
    <source>
        <dbReference type="ARBA" id="ARBA00022816"/>
    </source>
</evidence>
<dbReference type="CDD" id="cd14342">
    <property type="entry name" value="UBA_TAP-C"/>
    <property type="match status" value="1"/>
</dbReference>
<organism evidence="11 12">
    <name type="scientific">Pholiota conissans</name>
    <dbReference type="NCBI Taxonomy" id="109636"/>
    <lineage>
        <taxon>Eukaryota</taxon>
        <taxon>Fungi</taxon>
        <taxon>Dikarya</taxon>
        <taxon>Basidiomycota</taxon>
        <taxon>Agaricomycotina</taxon>
        <taxon>Agaricomycetes</taxon>
        <taxon>Agaricomycetidae</taxon>
        <taxon>Agaricales</taxon>
        <taxon>Agaricineae</taxon>
        <taxon>Strophariaceae</taxon>
        <taxon>Pholiota</taxon>
    </lineage>
</organism>
<feature type="domain" description="TAP-C" evidence="10">
    <location>
        <begin position="541"/>
        <end position="592"/>
    </location>
</feature>
<proteinExistence type="inferred from homology"/>
<protein>
    <submittedName>
        <fullName evidence="11">NTF2-like protein</fullName>
    </submittedName>
</protein>
<dbReference type="GO" id="GO:0003723">
    <property type="term" value="F:RNA binding"/>
    <property type="evidence" value="ECO:0007669"/>
    <property type="project" value="TreeGrafter"/>
</dbReference>
<dbReference type="SUPFAM" id="SSF46934">
    <property type="entry name" value="UBA-like"/>
    <property type="match status" value="1"/>
</dbReference>
<sequence length="592" mass="64860">MSLFPSSSPAPGPKTIAANALRSAGLIDRDAQMRDVGDNPGGRKGKLRSGRPPRMIDTLKDRPTGMASRMHTIRLSTSTGGHAGPSDPLAIRGAARPTVAGRLRRNALSSGSPATPSSIPIRVTKPKAVDAWREFVKKRWDPERRFLNLDSMIDDELVKKLNLSPPGHGGSARDAAVIFKLAGQLKPEVKTLSLANNNLTGTLLMQLSRYLPDIENLSLLNNKIRDKREITMIVPKRDKMIHLRELILTGNPIREQAYKIGAGATYRADIVRRFSSLEVLDQEAITQISFDAPQPSTSNLPVEKPSATTFPFEMNPSFVTGVESGLLSNFLVRFFGAFDSNRESLASAYDPAATFSFSANTSIPIRARIVGYHSSRNMPNQRKLEWRPWLEGGSRNLSRIAGDPQKMLNNLHVGGDQIVKVLASLPTTRHDLSGPSEKFSLDSFPVPHGQSMGLLLIVHGEFTETLSGGIRSFDRTFMLVPAAEGSRAKTNGWDIAILSDQWIIRSYSSPDAWKPGPLLVQAFTISSYPPDQQAALASLPEAQRTLVVQMSAETRLNAKYAVDCLSVNSWDFGMAIAKFNEVKATLPRDAYL</sequence>
<dbReference type="SUPFAM" id="SSF54427">
    <property type="entry name" value="NTF2-like"/>
    <property type="match status" value="1"/>
</dbReference>
<dbReference type="AlphaFoldDB" id="A0A9P5Z267"/>
<name>A0A9P5Z267_9AGAR</name>
<keyword evidence="4" id="KW-0433">Leucine-rich repeat</keyword>
<dbReference type="GO" id="GO:0005634">
    <property type="term" value="C:nucleus"/>
    <property type="evidence" value="ECO:0007669"/>
    <property type="project" value="UniProtKB-SubCell"/>
</dbReference>
<comment type="similarity">
    <text evidence="2">Belongs to the NXF family.</text>
</comment>
<dbReference type="InterPro" id="IPR009060">
    <property type="entry name" value="UBA-like_sf"/>
</dbReference>
<evidence type="ECO:0000259" key="10">
    <source>
        <dbReference type="PROSITE" id="PS51281"/>
    </source>
</evidence>
<dbReference type="PROSITE" id="PS51281">
    <property type="entry name" value="TAP_C"/>
    <property type="match status" value="1"/>
</dbReference>
<keyword evidence="6" id="KW-0509">mRNA transport</keyword>
<dbReference type="InterPro" id="IPR002075">
    <property type="entry name" value="NTF2_dom"/>
</dbReference>
<evidence type="ECO:0000256" key="1">
    <source>
        <dbReference type="ARBA" id="ARBA00004123"/>
    </source>
</evidence>
<dbReference type="InterPro" id="IPR030217">
    <property type="entry name" value="NXF_fam"/>
</dbReference>
<keyword evidence="3" id="KW-0813">Transport</keyword>
<keyword evidence="7" id="KW-0539">Nucleus</keyword>
<dbReference type="Pfam" id="PF03943">
    <property type="entry name" value="TAP_C"/>
    <property type="match status" value="1"/>
</dbReference>
<reference evidence="11" key="1">
    <citation type="submission" date="2020-11" db="EMBL/GenBank/DDBJ databases">
        <authorList>
            <consortium name="DOE Joint Genome Institute"/>
            <person name="Ahrendt S."/>
            <person name="Riley R."/>
            <person name="Andreopoulos W."/>
            <person name="Labutti K."/>
            <person name="Pangilinan J."/>
            <person name="Ruiz-Duenas F.J."/>
            <person name="Barrasa J.M."/>
            <person name="Sanchez-Garcia M."/>
            <person name="Camarero S."/>
            <person name="Miyauchi S."/>
            <person name="Serrano A."/>
            <person name="Linde D."/>
            <person name="Babiker R."/>
            <person name="Drula E."/>
            <person name="Ayuso-Fernandez I."/>
            <person name="Pacheco R."/>
            <person name="Padilla G."/>
            <person name="Ferreira P."/>
            <person name="Barriuso J."/>
            <person name="Kellner H."/>
            <person name="Castanera R."/>
            <person name="Alfaro M."/>
            <person name="Ramirez L."/>
            <person name="Pisabarro A.G."/>
            <person name="Kuo A."/>
            <person name="Tritt A."/>
            <person name="Lipzen A."/>
            <person name="He G."/>
            <person name="Yan M."/>
            <person name="Ng V."/>
            <person name="Cullen D."/>
            <person name="Martin F."/>
            <person name="Rosso M.-N."/>
            <person name="Henrissat B."/>
            <person name="Hibbett D."/>
            <person name="Martinez A.T."/>
            <person name="Grigoriev I.V."/>
        </authorList>
    </citation>
    <scope>NUCLEOTIDE SEQUENCE</scope>
    <source>
        <strain evidence="11">CIRM-BRFM 674</strain>
    </source>
</reference>
<dbReference type="SUPFAM" id="SSF52058">
    <property type="entry name" value="L domain-like"/>
    <property type="match status" value="1"/>
</dbReference>
<keyword evidence="12" id="KW-1185">Reference proteome</keyword>
<dbReference type="Pfam" id="PF22602">
    <property type="entry name" value="NXF_NTF2"/>
    <property type="match status" value="1"/>
</dbReference>
<dbReference type="InterPro" id="IPR032675">
    <property type="entry name" value="LRR_dom_sf"/>
</dbReference>
<feature type="domain" description="NTF2" evidence="9">
    <location>
        <begin position="326"/>
        <end position="504"/>
    </location>
</feature>
<dbReference type="SMART" id="SM00804">
    <property type="entry name" value="TAP_C"/>
    <property type="match status" value="1"/>
</dbReference>
<dbReference type="OrthoDB" id="25872at2759"/>
<evidence type="ECO:0000256" key="8">
    <source>
        <dbReference type="SAM" id="MobiDB-lite"/>
    </source>
</evidence>
<evidence type="ECO:0000256" key="3">
    <source>
        <dbReference type="ARBA" id="ARBA00022448"/>
    </source>
</evidence>
<gene>
    <name evidence="11" type="ORF">BDN70DRAFT_878195</name>
</gene>
<dbReference type="Proteomes" id="UP000807469">
    <property type="component" value="Unassembled WGS sequence"/>
</dbReference>
<evidence type="ECO:0000256" key="2">
    <source>
        <dbReference type="ARBA" id="ARBA00009285"/>
    </source>
</evidence>
<dbReference type="PANTHER" id="PTHR10662">
    <property type="entry name" value="NUCLEAR RNA EXPORT FACTOR"/>
    <property type="match status" value="1"/>
</dbReference>
<dbReference type="GO" id="GO:0016973">
    <property type="term" value="P:poly(A)+ mRNA export from nucleus"/>
    <property type="evidence" value="ECO:0007669"/>
    <property type="project" value="TreeGrafter"/>
</dbReference>
<feature type="region of interest" description="Disordered" evidence="8">
    <location>
        <begin position="28"/>
        <end position="54"/>
    </location>
</feature>
<dbReference type="Gene3D" id="3.10.450.50">
    <property type="match status" value="1"/>
</dbReference>
<comment type="subcellular location">
    <subcellularLocation>
        <location evidence="1">Nucleus</location>
    </subcellularLocation>
</comment>
<evidence type="ECO:0000313" key="11">
    <source>
        <dbReference type="EMBL" id="KAF9480018.1"/>
    </source>
</evidence>
<dbReference type="Gene3D" id="3.80.10.10">
    <property type="entry name" value="Ribonuclease Inhibitor"/>
    <property type="match status" value="1"/>
</dbReference>
<dbReference type="InterPro" id="IPR032710">
    <property type="entry name" value="NTF2-like_dom_sf"/>
</dbReference>
<dbReference type="PROSITE" id="PS50177">
    <property type="entry name" value="NTF2_DOMAIN"/>
    <property type="match status" value="1"/>
</dbReference>
<evidence type="ECO:0000256" key="5">
    <source>
        <dbReference type="ARBA" id="ARBA00022737"/>
    </source>
</evidence>
<dbReference type="EMBL" id="MU155202">
    <property type="protein sequence ID" value="KAF9480018.1"/>
    <property type="molecule type" value="Genomic_DNA"/>
</dbReference>
<dbReference type="Gene3D" id="1.10.8.10">
    <property type="entry name" value="DNA helicase RuvA subunit, C-terminal domain"/>
    <property type="match status" value="1"/>
</dbReference>
<evidence type="ECO:0000313" key="12">
    <source>
        <dbReference type="Proteomes" id="UP000807469"/>
    </source>
</evidence>
<evidence type="ECO:0000256" key="7">
    <source>
        <dbReference type="ARBA" id="ARBA00023242"/>
    </source>
</evidence>
<feature type="compositionally biased region" description="Basic and acidic residues" evidence="8">
    <location>
        <begin position="28"/>
        <end position="37"/>
    </location>
</feature>
<dbReference type="InterPro" id="IPR018222">
    <property type="entry name" value="Nuclear_transport_factor_2_euk"/>
</dbReference>
<accession>A0A9P5Z267</accession>
<comment type="caution">
    <text evidence="11">The sequence shown here is derived from an EMBL/GenBank/DDBJ whole genome shotgun (WGS) entry which is preliminary data.</text>
</comment>
<evidence type="ECO:0000259" key="9">
    <source>
        <dbReference type="PROSITE" id="PS50177"/>
    </source>
</evidence>